<feature type="domain" description="NUC153" evidence="7">
    <location>
        <begin position="594"/>
        <end position="621"/>
    </location>
</feature>
<keyword evidence="11" id="KW-1185">Reference proteome</keyword>
<evidence type="ECO:0000256" key="3">
    <source>
        <dbReference type="ARBA" id="ARBA00022574"/>
    </source>
</evidence>
<feature type="region of interest" description="Disordered" evidence="6">
    <location>
        <begin position="541"/>
        <end position="845"/>
    </location>
</feature>
<evidence type="ECO:0000256" key="4">
    <source>
        <dbReference type="ARBA" id="ARBA00022737"/>
    </source>
</evidence>
<feature type="compositionally biased region" description="Low complexity" evidence="6">
    <location>
        <begin position="20"/>
        <end position="29"/>
    </location>
</feature>
<dbReference type="PANTHER" id="PTHR14927:SF0">
    <property type="entry name" value="NUCLEOLAR PROTEIN 10"/>
    <property type="match status" value="1"/>
</dbReference>
<reference evidence="10 11" key="1">
    <citation type="journal article" date="2018" name="Mol. Biol. Evol.">
        <title>Broad Genomic Sampling Reveals a Smut Pathogenic Ancestry of the Fungal Clade Ustilaginomycotina.</title>
        <authorList>
            <person name="Kijpornyongpan T."/>
            <person name="Mondo S.J."/>
            <person name="Barry K."/>
            <person name="Sandor L."/>
            <person name="Lee J."/>
            <person name="Lipzen A."/>
            <person name="Pangilinan J."/>
            <person name="LaButti K."/>
            <person name="Hainaut M."/>
            <person name="Henrissat B."/>
            <person name="Grigoriev I.V."/>
            <person name="Spatafora J.W."/>
            <person name="Aime M.C."/>
        </authorList>
    </citation>
    <scope>NUCLEOTIDE SEQUENCE [LARGE SCALE GENOMIC DNA]</scope>
    <source>
        <strain evidence="10 11">MCA 4198</strain>
    </source>
</reference>
<evidence type="ECO:0000259" key="8">
    <source>
        <dbReference type="Pfam" id="PF23097"/>
    </source>
</evidence>
<feature type="compositionally biased region" description="Acidic residues" evidence="6">
    <location>
        <begin position="712"/>
        <end position="726"/>
    </location>
</feature>
<dbReference type="Proteomes" id="UP000245768">
    <property type="component" value="Unassembled WGS sequence"/>
</dbReference>
<dbReference type="STRING" id="215250.A0A316YZ41"/>
<dbReference type="Pfam" id="PF23098">
    <property type="entry name" value="Beta-prop_NOL10_N"/>
    <property type="match status" value="1"/>
</dbReference>
<dbReference type="InterPro" id="IPR056551">
    <property type="entry name" value="Beta-prop_NOL10_N"/>
</dbReference>
<feature type="compositionally biased region" description="Basic residues" evidence="6">
    <location>
        <begin position="36"/>
        <end position="47"/>
    </location>
</feature>
<evidence type="ECO:0000256" key="1">
    <source>
        <dbReference type="ARBA" id="ARBA00004604"/>
    </source>
</evidence>
<dbReference type="InParanoid" id="A0A316YZ41"/>
<keyword evidence="3" id="KW-0853">WD repeat</keyword>
<evidence type="ECO:0000259" key="7">
    <source>
        <dbReference type="Pfam" id="PF08159"/>
    </source>
</evidence>
<feature type="region of interest" description="Disordered" evidence="6">
    <location>
        <begin position="1"/>
        <end position="49"/>
    </location>
</feature>
<comment type="subcellular location">
    <subcellularLocation>
        <location evidence="1">Nucleus</location>
        <location evidence="1">Nucleolus</location>
    </subcellularLocation>
</comment>
<keyword evidence="5" id="KW-0539">Nucleus</keyword>
<dbReference type="FunCoup" id="A0A316YZ41">
    <property type="interactions" value="699"/>
</dbReference>
<gene>
    <name evidence="10" type="ORF">FA10DRAFT_264859</name>
</gene>
<dbReference type="PANTHER" id="PTHR14927">
    <property type="entry name" value="NUCLEOLAR PROTEIN 10"/>
    <property type="match status" value="1"/>
</dbReference>
<dbReference type="InterPro" id="IPR012580">
    <property type="entry name" value="NUC153"/>
</dbReference>
<feature type="compositionally biased region" description="Gly residues" evidence="6">
    <location>
        <begin position="803"/>
        <end position="815"/>
    </location>
</feature>
<dbReference type="AlphaFoldDB" id="A0A316YZ41"/>
<feature type="compositionally biased region" description="Low complexity" evidence="6">
    <location>
        <begin position="767"/>
        <end position="785"/>
    </location>
</feature>
<dbReference type="GO" id="GO:0030686">
    <property type="term" value="C:90S preribosome"/>
    <property type="evidence" value="ECO:0007669"/>
    <property type="project" value="TreeGrafter"/>
</dbReference>
<comment type="similarity">
    <text evidence="2">Belongs to the WD repeat NOL10/ENP2 family.</text>
</comment>
<feature type="compositionally biased region" description="Acidic residues" evidence="6">
    <location>
        <begin position="661"/>
        <end position="671"/>
    </location>
</feature>
<evidence type="ECO:0000256" key="5">
    <source>
        <dbReference type="ARBA" id="ARBA00023242"/>
    </source>
</evidence>
<feature type="compositionally biased region" description="Polar residues" evidence="6">
    <location>
        <begin position="590"/>
        <end position="605"/>
    </location>
</feature>
<organism evidence="10 11">
    <name type="scientific">Acaromyces ingoldii</name>
    <dbReference type="NCBI Taxonomy" id="215250"/>
    <lineage>
        <taxon>Eukaryota</taxon>
        <taxon>Fungi</taxon>
        <taxon>Dikarya</taxon>
        <taxon>Basidiomycota</taxon>
        <taxon>Ustilaginomycotina</taxon>
        <taxon>Exobasidiomycetes</taxon>
        <taxon>Exobasidiales</taxon>
        <taxon>Cryptobasidiaceae</taxon>
        <taxon>Acaromyces</taxon>
    </lineage>
</organism>
<evidence type="ECO:0000313" key="10">
    <source>
        <dbReference type="EMBL" id="PWN94316.1"/>
    </source>
</evidence>
<dbReference type="InterPro" id="IPR036322">
    <property type="entry name" value="WD40_repeat_dom_sf"/>
</dbReference>
<evidence type="ECO:0000256" key="2">
    <source>
        <dbReference type="ARBA" id="ARBA00005264"/>
    </source>
</evidence>
<feature type="domain" description="Nucleolar protein 10-like second" evidence="8">
    <location>
        <begin position="433"/>
        <end position="480"/>
    </location>
</feature>
<feature type="compositionally biased region" description="Acidic residues" evidence="6">
    <location>
        <begin position="561"/>
        <end position="576"/>
    </location>
</feature>
<dbReference type="GO" id="GO:0000462">
    <property type="term" value="P:maturation of SSU-rRNA from tricistronic rRNA transcript (SSU-rRNA, 5.8S rRNA, LSU-rRNA)"/>
    <property type="evidence" value="ECO:0007669"/>
    <property type="project" value="TreeGrafter"/>
</dbReference>
<name>A0A316YZ41_9BASI</name>
<dbReference type="InterPro" id="IPR015943">
    <property type="entry name" value="WD40/YVTN_repeat-like_dom_sf"/>
</dbReference>
<evidence type="ECO:0000313" key="11">
    <source>
        <dbReference type="Proteomes" id="UP000245768"/>
    </source>
</evidence>
<dbReference type="Gene3D" id="2.130.10.10">
    <property type="entry name" value="YVTN repeat-like/Quinoprotein amine dehydrogenase"/>
    <property type="match status" value="1"/>
</dbReference>
<evidence type="ECO:0000259" key="9">
    <source>
        <dbReference type="Pfam" id="PF23098"/>
    </source>
</evidence>
<sequence>MAIAEPARVYNVSGGGRGNGESSSSLSTSLPDLLRRHGRSNKRKSRNAQKIDEQLDRIELLQDFEFPEASNVIKSTRDGQHIVATGTYKPQMRVWECEQLSLKFERHSDAETTDFVLLSDDWTKSLHLQNDRTLELHGQGGHHARLRIPKFGRALGYHFGTANALVGAAGNEVFRLNLDQGRFMAPLELGPEVRGVNAVDVNPAHGLLSFGAEGGGESGVEIWDIRSRNRAGTLNVATRDVVDAAILSSRRKLPGVYREGEDDEAALADAVSSLSVTALSTSSDGLNLAAGTSTGHVLLYDLRMTKPYATKDQGFGLPIKSLSWPSDVNSGRQSRPATEKRVLSADEKVIKVWSSQEPSDNIVTITPSAATGNLNCVHQLPGTGLVLAANEATRCAAWYVPELGVAPKWCSFLDILTDEADGETTSTSKKGTYEDFKFVDQSELERLGLTHLIGSPVLRPYMHGFFMSLKLYDKARLVSNPTAYADARERAIKAKMDQLAESRIRESPKELARRRRNEKELETIRVNRDLAAKLRKEADREERLAEKKAARAAAAAKQSQAEEDDDEEASEEESGEEDARPEPSAGGKSNLLQDSRFSELFTNPQFEVDETSREFAMVNPRAAAAQKKKRERDLESNVAAPRKLTAVEEEEAESDRVSLDPDQEDDEESESDNSGRDDDAIYQRNRANVRDQRLNFSRTTKGAARGVRPVDEEGDDGDGDDAQDDGDEHRVSYKRPGSLKGKKTFGQRMRDGPKSATTSDAEAAFEPSSRSFTFTPSSTSSAKGSASRDKGKKKGEETFGAGLSKGAGSEQGVGVEGLEHNQRFGRDKRRKVGRSASKNVMRERQ</sequence>
<dbReference type="Pfam" id="PF23097">
    <property type="entry name" value="NOL10_2nd"/>
    <property type="match status" value="1"/>
</dbReference>
<dbReference type="OrthoDB" id="273340at2759"/>
<dbReference type="Pfam" id="PF08159">
    <property type="entry name" value="NUC153"/>
    <property type="match status" value="1"/>
</dbReference>
<keyword evidence="4" id="KW-0677">Repeat</keyword>
<accession>A0A316YZ41</accession>
<feature type="compositionally biased region" description="Basic and acidic residues" evidence="6">
    <location>
        <begin position="786"/>
        <end position="797"/>
    </location>
</feature>
<feature type="domain" description="Nucleolar protein 10-like N-terminal" evidence="9">
    <location>
        <begin position="49"/>
        <end position="422"/>
    </location>
</feature>
<dbReference type="InterPro" id="IPR056550">
    <property type="entry name" value="NOL10_2nd"/>
</dbReference>
<dbReference type="GeneID" id="37042733"/>
<dbReference type="SUPFAM" id="SSF50978">
    <property type="entry name" value="WD40 repeat-like"/>
    <property type="match status" value="1"/>
</dbReference>
<dbReference type="RefSeq" id="XP_025381514.1">
    <property type="nucleotide sequence ID" value="XM_025520817.1"/>
</dbReference>
<dbReference type="EMBL" id="KZ819634">
    <property type="protein sequence ID" value="PWN94316.1"/>
    <property type="molecule type" value="Genomic_DNA"/>
</dbReference>
<dbReference type="GO" id="GO:0032040">
    <property type="term" value="C:small-subunit processome"/>
    <property type="evidence" value="ECO:0007669"/>
    <property type="project" value="TreeGrafter"/>
</dbReference>
<proteinExistence type="inferred from homology"/>
<protein>
    <submittedName>
        <fullName evidence="10">Uncharacterized protein</fullName>
    </submittedName>
</protein>
<dbReference type="InterPro" id="IPR040382">
    <property type="entry name" value="NOL10/Enp2"/>
</dbReference>
<evidence type="ECO:0000256" key="6">
    <source>
        <dbReference type="SAM" id="MobiDB-lite"/>
    </source>
</evidence>